<feature type="binding site" evidence="10">
    <location>
        <begin position="175"/>
        <end position="178"/>
    </location>
    <ligand>
        <name>NAD(+)</name>
        <dbReference type="ChEBI" id="CHEBI:57540"/>
    </ligand>
</feature>
<keyword evidence="3 8" id="KW-0479">Metal-binding</keyword>
<feature type="region of interest" description="Disordered" evidence="13">
    <location>
        <begin position="233"/>
        <end position="266"/>
    </location>
</feature>
<evidence type="ECO:0000256" key="3">
    <source>
        <dbReference type="ARBA" id="ARBA00022723"/>
    </source>
</evidence>
<feature type="binding site" evidence="10">
    <location>
        <position position="366"/>
    </location>
    <ligand>
        <name>NAD(+)</name>
        <dbReference type="ChEBI" id="CHEBI:57540"/>
    </ligand>
</feature>
<proteinExistence type="inferred from homology"/>
<comment type="catalytic activity">
    <reaction evidence="8">
        <text>N(6)-acetyl-L-lysyl-[protein] + NAD(+) + H2O = 2''-O-acetyl-ADP-D-ribose + nicotinamide + L-lysyl-[protein]</text>
        <dbReference type="Rhea" id="RHEA:43636"/>
        <dbReference type="Rhea" id="RHEA-COMP:9752"/>
        <dbReference type="Rhea" id="RHEA-COMP:10731"/>
        <dbReference type="ChEBI" id="CHEBI:15377"/>
        <dbReference type="ChEBI" id="CHEBI:17154"/>
        <dbReference type="ChEBI" id="CHEBI:29969"/>
        <dbReference type="ChEBI" id="CHEBI:57540"/>
        <dbReference type="ChEBI" id="CHEBI:61930"/>
        <dbReference type="ChEBI" id="CHEBI:83767"/>
        <dbReference type="EC" id="2.3.1.286"/>
    </reaction>
</comment>
<protein>
    <recommendedName>
        <fullName evidence="8">NAD-dependent protein deacetylase</fullName>
        <ecNumber evidence="8">2.3.1.286</ecNumber>
    </recommendedName>
</protein>
<keyword evidence="4 8" id="KW-0862">Zinc</keyword>
<evidence type="ECO:0000313" key="15">
    <source>
        <dbReference type="EMBL" id="CAI8011936.1"/>
    </source>
</evidence>
<feature type="compositionally biased region" description="Acidic residues" evidence="13">
    <location>
        <begin position="250"/>
        <end position="264"/>
    </location>
</feature>
<dbReference type="GO" id="GO:0005634">
    <property type="term" value="C:nucleus"/>
    <property type="evidence" value="ECO:0007669"/>
    <property type="project" value="TreeGrafter"/>
</dbReference>
<evidence type="ECO:0000256" key="7">
    <source>
        <dbReference type="ARBA" id="ARBA00048905"/>
    </source>
</evidence>
<name>A0AA35WC88_GEOBA</name>
<reference evidence="15" key="1">
    <citation type="submission" date="2023-03" db="EMBL/GenBank/DDBJ databases">
        <authorList>
            <person name="Steffen K."/>
            <person name="Cardenas P."/>
        </authorList>
    </citation>
    <scope>NUCLEOTIDE SEQUENCE</scope>
</reference>
<keyword evidence="2 8" id="KW-0808">Transferase</keyword>
<dbReference type="InterPro" id="IPR029035">
    <property type="entry name" value="DHS-like_NAD/FAD-binding_dom"/>
</dbReference>
<evidence type="ECO:0000256" key="4">
    <source>
        <dbReference type="ARBA" id="ARBA00022833"/>
    </source>
</evidence>
<dbReference type="GO" id="GO:0070403">
    <property type="term" value="F:NAD+ binding"/>
    <property type="evidence" value="ECO:0007669"/>
    <property type="project" value="UniProtKB-UniRule"/>
</dbReference>
<evidence type="ECO:0000256" key="11">
    <source>
        <dbReference type="PIRSR" id="PIRSR037938-3"/>
    </source>
</evidence>
<dbReference type="GO" id="GO:0008270">
    <property type="term" value="F:zinc ion binding"/>
    <property type="evidence" value="ECO:0007669"/>
    <property type="project" value="UniProtKB-UniRule"/>
</dbReference>
<feature type="region of interest" description="Disordered" evidence="13">
    <location>
        <begin position="1"/>
        <end position="38"/>
    </location>
</feature>
<keyword evidence="5 8" id="KW-0520">NAD</keyword>
<dbReference type="EMBL" id="CASHTH010001134">
    <property type="protein sequence ID" value="CAI8011936.1"/>
    <property type="molecule type" value="Genomic_DNA"/>
</dbReference>
<dbReference type="PIRSF" id="PIRSF037938">
    <property type="entry name" value="SIR2_euk"/>
    <property type="match status" value="1"/>
</dbReference>
<dbReference type="CDD" id="cd01408">
    <property type="entry name" value="SIRT1"/>
    <property type="match status" value="1"/>
</dbReference>
<gene>
    <name evidence="15" type="ORF">GBAR_LOCUS7658</name>
</gene>
<feature type="binding site" evidence="10">
    <location>
        <begin position="305"/>
        <end position="306"/>
    </location>
    <ligand>
        <name>NAD(+)</name>
        <dbReference type="ChEBI" id="CHEBI:57540"/>
    </ligand>
</feature>
<evidence type="ECO:0000256" key="6">
    <source>
        <dbReference type="ARBA" id="ARBA00048378"/>
    </source>
</evidence>
<evidence type="ECO:0000256" key="9">
    <source>
        <dbReference type="PIRSR" id="PIRSR037938-1"/>
    </source>
</evidence>
<evidence type="ECO:0000256" key="12">
    <source>
        <dbReference type="PROSITE-ProRule" id="PRU00236"/>
    </source>
</evidence>
<feature type="domain" description="Deacetylase sirtuin-type" evidence="14">
    <location>
        <begin position="60"/>
        <end position="380"/>
    </location>
</feature>
<comment type="catalytic activity">
    <reaction evidence="6">
        <text>N(6)-hexadecanoyl-L-lysyl-[protein] + NAD(+) + H2O = 2''-O-hexadecanoyl-ADP-D-ribose + nicotinamide + L-lysyl-[protein]</text>
        <dbReference type="Rhea" id="RHEA:70563"/>
        <dbReference type="Rhea" id="RHEA-COMP:9752"/>
        <dbReference type="Rhea" id="RHEA-COMP:14175"/>
        <dbReference type="ChEBI" id="CHEBI:15377"/>
        <dbReference type="ChEBI" id="CHEBI:17154"/>
        <dbReference type="ChEBI" id="CHEBI:29969"/>
        <dbReference type="ChEBI" id="CHEBI:57540"/>
        <dbReference type="ChEBI" id="CHEBI:138936"/>
        <dbReference type="ChEBI" id="CHEBI:189673"/>
    </reaction>
    <physiologicalReaction direction="left-to-right" evidence="6">
        <dbReference type="Rhea" id="RHEA:70564"/>
    </physiologicalReaction>
</comment>
<feature type="binding site" evidence="12">
    <location>
        <position position="227"/>
    </location>
    <ligand>
        <name>Zn(2+)</name>
        <dbReference type="ChEBI" id="CHEBI:29105"/>
    </ligand>
</feature>
<comment type="cofactor">
    <cofactor evidence="11">
        <name>Zn(2+)</name>
        <dbReference type="ChEBI" id="CHEBI:29105"/>
    </cofactor>
    <text evidence="11">Binds 1 zinc ion per subunit.</text>
</comment>
<dbReference type="PANTHER" id="PTHR11085">
    <property type="entry name" value="NAD-DEPENDENT PROTEIN DEACYLASE SIRTUIN-5, MITOCHONDRIAL-RELATED"/>
    <property type="match status" value="1"/>
</dbReference>
<feature type="active site" description="Proton acceptor" evidence="9 12">
    <location>
        <position position="195"/>
    </location>
</feature>
<dbReference type="InterPro" id="IPR026591">
    <property type="entry name" value="Sirtuin_cat_small_dom_sf"/>
</dbReference>
<dbReference type="Pfam" id="PF02146">
    <property type="entry name" value="SIR2"/>
    <property type="match status" value="1"/>
</dbReference>
<feature type="binding site" evidence="10">
    <location>
        <begin position="103"/>
        <end position="105"/>
    </location>
    <ligand>
        <name>NAD(+)</name>
        <dbReference type="ChEBI" id="CHEBI:57540"/>
    </ligand>
</feature>
<dbReference type="PANTHER" id="PTHR11085:SF6">
    <property type="entry name" value="NAD-DEPENDENT PROTEIN DEACETYLASE SIRTUIN-2"/>
    <property type="match status" value="1"/>
</dbReference>
<evidence type="ECO:0000259" key="14">
    <source>
        <dbReference type="PROSITE" id="PS50305"/>
    </source>
</evidence>
<comment type="similarity">
    <text evidence="1 8">Belongs to the sirtuin family. Class I subfamily.</text>
</comment>
<accession>A0AA35WC88</accession>
<sequence>MSGAQNDAASPDKPEEEMTPSSGEGDKEKEEDGEEASGSLARLLSMLTLGQQTTGERHQKLLTDFSLKGIVGIVQKIQSSEENKRRIIVMTGAGISTAAGIPDFRSPGTGLYDNLQKYNLPDPQAVFHIGYFRRNPKPFCMLAKELYPTNFKPTLSHYFIRLLAEKGLLLRNFTQNIDGLERRAGLNPDLLVESHGGFSTAHCIDCGHQYSEQFVKDCVFRDEIPRCTRETCRDTKTATEEAEKKKGGGEGEEGEEGEGEEGEGGEVKGLVKPDIIFFGEALPDRFATCIKEDMIKCDLLIVMGTSLLVHPFASLVDRVRDDCPRLLINREKVGEGDVMMRLMGFSSGLDFGEETGYRDVFHKANCDDGCRDLADMLGWKAELEEMVAREHAKLDDQQTQ</sequence>
<dbReference type="InterPro" id="IPR003000">
    <property type="entry name" value="Sirtuin"/>
</dbReference>
<dbReference type="InterPro" id="IPR050134">
    <property type="entry name" value="NAD-dep_sirtuin_deacylases"/>
</dbReference>
<evidence type="ECO:0000256" key="2">
    <source>
        <dbReference type="ARBA" id="ARBA00022679"/>
    </source>
</evidence>
<feature type="binding site" evidence="11 12">
    <location>
        <position position="206"/>
    </location>
    <ligand>
        <name>Zn(2+)</name>
        <dbReference type="ChEBI" id="CHEBI:29105"/>
    </ligand>
</feature>
<dbReference type="Gene3D" id="3.30.1600.10">
    <property type="entry name" value="SIR2/SIRT2 'Small Domain"/>
    <property type="match status" value="1"/>
</dbReference>
<dbReference type="GO" id="GO:0017136">
    <property type="term" value="F:histone deacetylase activity, NAD-dependent"/>
    <property type="evidence" value="ECO:0007669"/>
    <property type="project" value="InterPro"/>
</dbReference>
<keyword evidence="16" id="KW-1185">Reference proteome</keyword>
<dbReference type="SUPFAM" id="SSF52467">
    <property type="entry name" value="DHS-like NAD/FAD-binding domain"/>
    <property type="match status" value="1"/>
</dbReference>
<feature type="compositionally biased region" description="Basic and acidic residues" evidence="13">
    <location>
        <begin position="233"/>
        <end position="249"/>
    </location>
</feature>
<evidence type="ECO:0000256" key="8">
    <source>
        <dbReference type="PIRNR" id="PIRNR037938"/>
    </source>
</evidence>
<dbReference type="InterPro" id="IPR017328">
    <property type="entry name" value="Sirtuin_class_I"/>
</dbReference>
<feature type="binding site" evidence="12">
    <location>
        <position position="232"/>
    </location>
    <ligand>
        <name>Zn(2+)</name>
        <dbReference type="ChEBI" id="CHEBI:29105"/>
    </ligand>
</feature>
<dbReference type="PROSITE" id="PS50305">
    <property type="entry name" value="SIRTUIN"/>
    <property type="match status" value="1"/>
</dbReference>
<dbReference type="Proteomes" id="UP001174909">
    <property type="component" value="Unassembled WGS sequence"/>
</dbReference>
<dbReference type="InterPro" id="IPR026590">
    <property type="entry name" value="Ssirtuin_cat_dom"/>
</dbReference>
<comment type="caution">
    <text evidence="15">The sequence shown here is derived from an EMBL/GenBank/DDBJ whole genome shotgun (WGS) entry which is preliminary data.</text>
</comment>
<dbReference type="AlphaFoldDB" id="A0AA35WC88"/>
<comment type="catalytic activity">
    <reaction evidence="7">
        <text>N(6)-tetradecanoyl-L-lysyl-[protein] + NAD(+) + H2O = 2''-O-tetradecanoyl-ADP-D-ribose + nicotinamide + L-lysyl-[protein]</text>
        <dbReference type="Rhea" id="RHEA:70567"/>
        <dbReference type="Rhea" id="RHEA-COMP:9752"/>
        <dbReference type="Rhea" id="RHEA-COMP:15437"/>
        <dbReference type="ChEBI" id="CHEBI:15377"/>
        <dbReference type="ChEBI" id="CHEBI:17154"/>
        <dbReference type="ChEBI" id="CHEBI:29969"/>
        <dbReference type="ChEBI" id="CHEBI:57540"/>
        <dbReference type="ChEBI" id="CHEBI:141129"/>
        <dbReference type="ChEBI" id="CHEBI:189674"/>
    </reaction>
    <physiologicalReaction direction="left-to-right" evidence="7">
        <dbReference type="Rhea" id="RHEA:70568"/>
    </physiologicalReaction>
</comment>
<evidence type="ECO:0000313" key="16">
    <source>
        <dbReference type="Proteomes" id="UP001174909"/>
    </source>
</evidence>
<evidence type="ECO:0000256" key="1">
    <source>
        <dbReference type="ARBA" id="ARBA00006924"/>
    </source>
</evidence>
<dbReference type="EC" id="2.3.1.286" evidence="8"/>
<feature type="binding site" evidence="10">
    <location>
        <begin position="93"/>
        <end position="97"/>
    </location>
    <ligand>
        <name>NAD(+)</name>
        <dbReference type="ChEBI" id="CHEBI:57540"/>
    </ligand>
</feature>
<evidence type="ECO:0000256" key="5">
    <source>
        <dbReference type="ARBA" id="ARBA00023027"/>
    </source>
</evidence>
<evidence type="ECO:0000256" key="13">
    <source>
        <dbReference type="SAM" id="MobiDB-lite"/>
    </source>
</evidence>
<organism evidence="15 16">
    <name type="scientific">Geodia barretti</name>
    <name type="common">Barrett's horny sponge</name>
    <dbReference type="NCBI Taxonomy" id="519541"/>
    <lineage>
        <taxon>Eukaryota</taxon>
        <taxon>Metazoa</taxon>
        <taxon>Porifera</taxon>
        <taxon>Demospongiae</taxon>
        <taxon>Heteroscleromorpha</taxon>
        <taxon>Tetractinellida</taxon>
        <taxon>Astrophorina</taxon>
        <taxon>Geodiidae</taxon>
        <taxon>Geodia</taxon>
    </lineage>
</organism>
<evidence type="ECO:0000256" key="10">
    <source>
        <dbReference type="PIRSR" id="PIRSR037938-2"/>
    </source>
</evidence>
<dbReference type="Gene3D" id="3.40.50.1220">
    <property type="entry name" value="TPP-binding domain"/>
    <property type="match status" value="1"/>
</dbReference>
<feature type="binding site" evidence="11 12">
    <location>
        <position position="203"/>
    </location>
    <ligand>
        <name>Zn(2+)</name>
        <dbReference type="ChEBI" id="CHEBI:29105"/>
    </ligand>
</feature>
<feature type="binding site" evidence="10">
    <location>
        <begin position="329"/>
        <end position="331"/>
    </location>
    <ligand>
        <name>NAD(+)</name>
        <dbReference type="ChEBI" id="CHEBI:57540"/>
    </ligand>
</feature>